<keyword evidence="1" id="KW-0805">Transcription regulation</keyword>
<accession>A0A4Z0H6G7</accession>
<dbReference type="PANTHER" id="PTHR46796">
    <property type="entry name" value="HTH-TYPE TRANSCRIPTIONAL ACTIVATOR RHAS-RELATED"/>
    <property type="match status" value="1"/>
</dbReference>
<proteinExistence type="predicted"/>
<evidence type="ECO:0000256" key="2">
    <source>
        <dbReference type="ARBA" id="ARBA00023125"/>
    </source>
</evidence>
<dbReference type="GO" id="GO:0043565">
    <property type="term" value="F:sequence-specific DNA binding"/>
    <property type="evidence" value="ECO:0007669"/>
    <property type="project" value="InterPro"/>
</dbReference>
<dbReference type="GO" id="GO:0003700">
    <property type="term" value="F:DNA-binding transcription factor activity"/>
    <property type="evidence" value="ECO:0007669"/>
    <property type="project" value="InterPro"/>
</dbReference>
<evidence type="ECO:0000259" key="5">
    <source>
        <dbReference type="PROSITE" id="PS01124"/>
    </source>
</evidence>
<feature type="domain" description="HTH araC/xylS-type" evidence="5">
    <location>
        <begin position="188"/>
        <end position="267"/>
    </location>
</feature>
<evidence type="ECO:0000313" key="7">
    <source>
        <dbReference type="Proteomes" id="UP000297948"/>
    </source>
</evidence>
<dbReference type="SUPFAM" id="SSF46689">
    <property type="entry name" value="Homeodomain-like"/>
    <property type="match status" value="1"/>
</dbReference>
<dbReference type="Proteomes" id="UP000297948">
    <property type="component" value="Unassembled WGS sequence"/>
</dbReference>
<dbReference type="EMBL" id="SRID01000180">
    <property type="protein sequence ID" value="TGB05739.1"/>
    <property type="molecule type" value="Genomic_DNA"/>
</dbReference>
<dbReference type="AlphaFoldDB" id="A0A4Z0H6G7"/>
<gene>
    <name evidence="6" type="ORF">E4099_18910</name>
</gene>
<keyword evidence="7" id="KW-1185">Reference proteome</keyword>
<dbReference type="OrthoDB" id="4549023at2"/>
<comment type="caution">
    <text evidence="6">The sequence shown here is derived from an EMBL/GenBank/DDBJ whole genome shotgun (WGS) entry which is preliminary data.</text>
</comment>
<evidence type="ECO:0000256" key="1">
    <source>
        <dbReference type="ARBA" id="ARBA00023015"/>
    </source>
</evidence>
<keyword evidence="3" id="KW-0804">Transcription</keyword>
<dbReference type="InterPro" id="IPR050204">
    <property type="entry name" value="AraC_XylS_family_regulators"/>
</dbReference>
<evidence type="ECO:0000313" key="6">
    <source>
        <dbReference type="EMBL" id="TGB05739.1"/>
    </source>
</evidence>
<dbReference type="PROSITE" id="PS01124">
    <property type="entry name" value="HTH_ARAC_FAMILY_2"/>
    <property type="match status" value="1"/>
</dbReference>
<dbReference type="InterPro" id="IPR018060">
    <property type="entry name" value="HTH_AraC"/>
</dbReference>
<dbReference type="Pfam" id="PF12833">
    <property type="entry name" value="HTH_18"/>
    <property type="match status" value="1"/>
</dbReference>
<dbReference type="RefSeq" id="WP_135340279.1">
    <property type="nucleotide sequence ID" value="NZ_JBHLTX010000016.1"/>
</dbReference>
<dbReference type="SMART" id="SM00342">
    <property type="entry name" value="HTH_ARAC"/>
    <property type="match status" value="1"/>
</dbReference>
<dbReference type="Gene3D" id="1.10.10.60">
    <property type="entry name" value="Homeodomain-like"/>
    <property type="match status" value="1"/>
</dbReference>
<organism evidence="6 7">
    <name type="scientific">Streptomyces palmae</name>
    <dbReference type="NCBI Taxonomy" id="1701085"/>
    <lineage>
        <taxon>Bacteria</taxon>
        <taxon>Bacillati</taxon>
        <taxon>Actinomycetota</taxon>
        <taxon>Actinomycetes</taxon>
        <taxon>Kitasatosporales</taxon>
        <taxon>Streptomycetaceae</taxon>
        <taxon>Streptomyces</taxon>
    </lineage>
</organism>
<dbReference type="InterPro" id="IPR009057">
    <property type="entry name" value="Homeodomain-like_sf"/>
</dbReference>
<keyword evidence="2" id="KW-0238">DNA-binding</keyword>
<feature type="region of interest" description="Disordered" evidence="4">
    <location>
        <begin position="269"/>
        <end position="295"/>
    </location>
</feature>
<name>A0A4Z0H6G7_9ACTN</name>
<protein>
    <submittedName>
        <fullName evidence="6">AraC family transcriptional regulator</fullName>
    </submittedName>
</protein>
<evidence type="ECO:0000256" key="4">
    <source>
        <dbReference type="SAM" id="MobiDB-lite"/>
    </source>
</evidence>
<sequence>MLTTTALATRPDFRITAVSCRDDHTRWSQTEVREDYRVVIVRRGRFRRQVAGAPVEIDPTTAYLGAPGEEERFAHPAAGGDECTSISLTPTLWQAVAGEDARPARQSVYVDARLDLAHRRILASARTGDVDHAVTEELLRLLSATVGQVVDGAVPTRVRPGRDEGPLVAAARRAIGEAHPASEGLVPLAELLGVSPYRLSRAFTRELGVSLTRYRNRVRVSHALDRLDAGEESLAALAADLGFSDQAHLTRTMRHYLGHTPTALRRLLAPGQPEGDTAGGQRALDQGPAHAATCQ</sequence>
<evidence type="ECO:0000256" key="3">
    <source>
        <dbReference type="ARBA" id="ARBA00023163"/>
    </source>
</evidence>
<reference evidence="6 7" key="1">
    <citation type="submission" date="2019-03" db="EMBL/GenBank/DDBJ databases">
        <authorList>
            <person name="Gonzalez-Pimentel J.L."/>
        </authorList>
    </citation>
    <scope>NUCLEOTIDE SEQUENCE [LARGE SCALE GENOMIC DNA]</scope>
    <source>
        <strain evidence="6 7">JCM 31289</strain>
    </source>
</reference>